<keyword evidence="1" id="KW-0472">Membrane</keyword>
<feature type="transmembrane region" description="Helical" evidence="1">
    <location>
        <begin position="15"/>
        <end position="34"/>
    </location>
</feature>
<evidence type="ECO:0000313" key="3">
    <source>
        <dbReference type="Proteomes" id="UP001149090"/>
    </source>
</evidence>
<dbReference type="EMBL" id="JAPDFW010000074">
    <property type="protein sequence ID" value="KAJ5073492.1"/>
    <property type="molecule type" value="Genomic_DNA"/>
</dbReference>
<name>A0A9Q0LIK9_ANAIG</name>
<keyword evidence="1" id="KW-1133">Transmembrane helix</keyword>
<keyword evidence="3" id="KW-1185">Reference proteome</keyword>
<sequence length="555" mass="64068">MNNKKDAKLISNEKVIIVGSISIGVIGYFVTRYLNSKKNLQKYEEIIECLNPKENNSNDITTTDLITKRIKNLQIFNQLLLEDNNPPLLESLMEGTFFSKLIPNLFLMNFELEIEVLDTLLFSTKDEINCRAIIREDGIKFLLEYMNYRLNYENQENLDKKNYSISNSTIQLITKACKTISRIIQKLKGLVLSEILTTKSTSIFVDLLKIPNEKLQRFSAECLTWISEGYSEIIYDLYRLIDSNDLIALLNSNDVKKLIAVSSLILDCLTLNQFFLSEMFQKGILRSLAEIIQKHDDKELLCNCILATSRLFTLKFCTPKMIEKNNLIPNVIKICFINQNDDKLNYAGCFFVNLLMDNTEEHKKFALKYHILPYLIELFNSPCIRVVKQSLEALKNSSISSAENIQELINLNILDYLFPLAWRFSRNESIKHNIAIIIALNQEEIRNSGALKKIIQILDSNQYYSIISSLFALKKFSEPIEGINSEIWRKNVEFLVQNGCIERLIRIATLRDENLTKLANDCLVQLENHSSVKSIIQKFNAEISRLQEQSTQKSN</sequence>
<keyword evidence="1" id="KW-0812">Transmembrane</keyword>
<proteinExistence type="predicted"/>
<evidence type="ECO:0000313" key="2">
    <source>
        <dbReference type="EMBL" id="KAJ5073492.1"/>
    </source>
</evidence>
<dbReference type="Gene3D" id="1.25.10.10">
    <property type="entry name" value="Leucine-rich Repeat Variant"/>
    <property type="match status" value="1"/>
</dbReference>
<gene>
    <name evidence="2" type="ORF">M0811_08609</name>
</gene>
<reference evidence="2" key="1">
    <citation type="submission" date="2022-10" db="EMBL/GenBank/DDBJ databases">
        <title>Novel sulphate-reducing endosymbionts in the free-living metamonad Anaeramoeba.</title>
        <authorList>
            <person name="Jerlstrom-Hultqvist J."/>
            <person name="Cepicka I."/>
            <person name="Gallot-Lavallee L."/>
            <person name="Salas-Leiva D."/>
            <person name="Curtis B.A."/>
            <person name="Zahonova K."/>
            <person name="Pipaliya S."/>
            <person name="Dacks J."/>
            <person name="Roger A.J."/>
        </authorList>
    </citation>
    <scope>NUCLEOTIDE SEQUENCE</scope>
    <source>
        <strain evidence="2">BMAN</strain>
    </source>
</reference>
<comment type="caution">
    <text evidence="2">The sequence shown here is derived from an EMBL/GenBank/DDBJ whole genome shotgun (WGS) entry which is preliminary data.</text>
</comment>
<protein>
    <submittedName>
        <fullName evidence="2">Importin alpha</fullName>
    </submittedName>
</protein>
<dbReference type="InterPro" id="IPR011989">
    <property type="entry name" value="ARM-like"/>
</dbReference>
<organism evidence="2 3">
    <name type="scientific">Anaeramoeba ignava</name>
    <name type="common">Anaerobic marine amoeba</name>
    <dbReference type="NCBI Taxonomy" id="1746090"/>
    <lineage>
        <taxon>Eukaryota</taxon>
        <taxon>Metamonada</taxon>
        <taxon>Anaeramoebidae</taxon>
        <taxon>Anaeramoeba</taxon>
    </lineage>
</organism>
<evidence type="ECO:0000256" key="1">
    <source>
        <dbReference type="SAM" id="Phobius"/>
    </source>
</evidence>
<dbReference type="InterPro" id="IPR016024">
    <property type="entry name" value="ARM-type_fold"/>
</dbReference>
<dbReference type="Proteomes" id="UP001149090">
    <property type="component" value="Unassembled WGS sequence"/>
</dbReference>
<dbReference type="AlphaFoldDB" id="A0A9Q0LIK9"/>
<accession>A0A9Q0LIK9</accession>
<dbReference type="SUPFAM" id="SSF48371">
    <property type="entry name" value="ARM repeat"/>
    <property type="match status" value="1"/>
</dbReference>